<dbReference type="PANTHER" id="PTHR28037">
    <property type="entry name" value="ALCOHOL O-ACETYLTRANSFERASE 1-RELATED"/>
    <property type="match status" value="1"/>
</dbReference>
<reference evidence="1" key="2">
    <citation type="journal article" date="2023" name="IMA Fungus">
        <title>Comparative genomic study of the Penicillium genus elucidates a diverse pangenome and 15 lateral gene transfer events.</title>
        <authorList>
            <person name="Petersen C."/>
            <person name="Sorensen T."/>
            <person name="Nielsen M.R."/>
            <person name="Sondergaard T.E."/>
            <person name="Sorensen J.L."/>
            <person name="Fitzpatrick D.A."/>
            <person name="Frisvad J.C."/>
            <person name="Nielsen K.L."/>
        </authorList>
    </citation>
    <scope>NUCLEOTIDE SEQUENCE</scope>
    <source>
        <strain evidence="1">IBT 17660</strain>
    </source>
</reference>
<reference evidence="1" key="1">
    <citation type="submission" date="2022-12" db="EMBL/GenBank/DDBJ databases">
        <authorList>
            <person name="Petersen C."/>
        </authorList>
    </citation>
    <scope>NUCLEOTIDE SEQUENCE</scope>
    <source>
        <strain evidence="1">IBT 17660</strain>
    </source>
</reference>
<dbReference type="InterPro" id="IPR010828">
    <property type="entry name" value="Atf2/Sli1-like"/>
</dbReference>
<evidence type="ECO:0000313" key="1">
    <source>
        <dbReference type="EMBL" id="KAJ5471167.1"/>
    </source>
</evidence>
<accession>A0A9W9WQ27</accession>
<comment type="caution">
    <text evidence="1">The sequence shown here is derived from an EMBL/GenBank/DDBJ whole genome shotgun (WGS) entry which is preliminary data.</text>
</comment>
<proteinExistence type="predicted"/>
<evidence type="ECO:0000313" key="2">
    <source>
        <dbReference type="Proteomes" id="UP001147760"/>
    </source>
</evidence>
<dbReference type="OrthoDB" id="2150604at2759"/>
<name>A0A9W9WQ27_9EURO</name>
<dbReference type="GO" id="GO:0008080">
    <property type="term" value="F:N-acetyltransferase activity"/>
    <property type="evidence" value="ECO:0007669"/>
    <property type="project" value="TreeGrafter"/>
</dbReference>
<gene>
    <name evidence="1" type="ORF">N7530_008524</name>
</gene>
<protein>
    <submittedName>
        <fullName evidence="1">Uncharacterized protein</fullName>
    </submittedName>
</protein>
<dbReference type="Proteomes" id="UP001147760">
    <property type="component" value="Unassembled WGS sequence"/>
</dbReference>
<organism evidence="1 2">
    <name type="scientific">Penicillium desertorum</name>
    <dbReference type="NCBI Taxonomy" id="1303715"/>
    <lineage>
        <taxon>Eukaryota</taxon>
        <taxon>Fungi</taxon>
        <taxon>Dikarya</taxon>
        <taxon>Ascomycota</taxon>
        <taxon>Pezizomycotina</taxon>
        <taxon>Eurotiomycetes</taxon>
        <taxon>Eurotiomycetidae</taxon>
        <taxon>Eurotiales</taxon>
        <taxon>Aspergillaceae</taxon>
        <taxon>Penicillium</taxon>
    </lineage>
</organism>
<sequence length="489" mass="53400">MAHPTKFMRLASPNERRTISREDVGYYNALVIAAVYEIANEDIDANSAQSYLAPLRHCIGKYPYLSVVVKDKHTEKPAYEAVSSIDLHDHVSIIHDDQASSNDETAMIQKILPAILDRPWPADIPPWRIVVLPLASPQGSTVTRCFIAFAFSHALGDGMVGVAFHRTFLDAWRQTTGVEKASFLVTPPNQTLPAPFDTPERLPISWKYLLEPLIAVYLPKFVANILGLRASASTLDAGTWIGSPMFFDPGAALQSRVRLLEIEAPLVQKAVQTSRSHDAKLTATVHQMIVRALSRAIPNPDVTNFVSGTPVDMRASIGAPGLTWGLFVSGHYEVHPRVPNVTEPALSEPLSEPMWAAASSMTKSLAACGARLQDQAIGLLRYVPSIRNWTLGKIGQKRDSSYELSNLLAFDNMGDGADQKCRVVKMVFSQPGNVTSAPLVFNIISVKGGSLMCTVSWQAGALGVPVEEEMSLVDRICSSIQADFEALRD</sequence>
<dbReference type="EMBL" id="JAPWDO010000005">
    <property type="protein sequence ID" value="KAJ5471167.1"/>
    <property type="molecule type" value="Genomic_DNA"/>
</dbReference>
<dbReference type="PANTHER" id="PTHR28037:SF1">
    <property type="entry name" value="ALCOHOL O-ACETYLTRANSFERASE 1-RELATED"/>
    <property type="match status" value="1"/>
</dbReference>
<dbReference type="InterPro" id="IPR052058">
    <property type="entry name" value="Alcohol_O-acetyltransferase"/>
</dbReference>
<dbReference type="AlphaFoldDB" id="A0A9W9WQ27"/>
<keyword evidence="2" id="KW-1185">Reference proteome</keyword>
<dbReference type="Pfam" id="PF07247">
    <property type="entry name" value="AATase"/>
    <property type="match status" value="1"/>
</dbReference>